<dbReference type="AlphaFoldDB" id="A0A1V5ML55"/>
<dbReference type="NCBIfam" id="NF000582">
    <property type="entry name" value="PRK00006.1"/>
    <property type="match status" value="1"/>
</dbReference>
<dbReference type="EMBL" id="MWAK01000001">
    <property type="protein sequence ID" value="OPZ93949.1"/>
    <property type="molecule type" value="Genomic_DNA"/>
</dbReference>
<comment type="function">
    <text evidence="7 8">Involved in unsaturated fatty acids biosynthesis. Catalyzes the dehydration of short chain beta-hydroxyacyl-ACPs and long chain saturated and unsaturated beta-hydroxyacyl-ACPs.</text>
</comment>
<dbReference type="HAMAP" id="MF_00406">
    <property type="entry name" value="FabZ"/>
    <property type="match status" value="1"/>
</dbReference>
<gene>
    <name evidence="8 9" type="primary">fabZ</name>
    <name evidence="9" type="ORF">BWY73_00001</name>
</gene>
<dbReference type="Pfam" id="PF07977">
    <property type="entry name" value="FabA"/>
    <property type="match status" value="1"/>
</dbReference>
<dbReference type="Gene3D" id="3.10.129.10">
    <property type="entry name" value="Hotdog Thioesterase"/>
    <property type="match status" value="1"/>
</dbReference>
<keyword evidence="2 8" id="KW-0963">Cytoplasm</keyword>
<dbReference type="GO" id="GO:0006633">
    <property type="term" value="P:fatty acid biosynthetic process"/>
    <property type="evidence" value="ECO:0007669"/>
    <property type="project" value="UniProtKB-UniRule"/>
</dbReference>
<dbReference type="GO" id="GO:0009245">
    <property type="term" value="P:lipid A biosynthetic process"/>
    <property type="evidence" value="ECO:0007669"/>
    <property type="project" value="UniProtKB-UniRule"/>
</dbReference>
<evidence type="ECO:0000256" key="4">
    <source>
        <dbReference type="ARBA" id="ARBA00022556"/>
    </source>
</evidence>
<evidence type="ECO:0000256" key="1">
    <source>
        <dbReference type="ARBA" id="ARBA00004496"/>
    </source>
</evidence>
<keyword evidence="3 8" id="KW-0444">Lipid biosynthesis</keyword>
<keyword evidence="5 8" id="KW-0443">Lipid metabolism</keyword>
<proteinExistence type="inferred from homology"/>
<dbReference type="GO" id="GO:0005737">
    <property type="term" value="C:cytoplasm"/>
    <property type="evidence" value="ECO:0007669"/>
    <property type="project" value="UniProtKB-SubCell"/>
</dbReference>
<evidence type="ECO:0000256" key="6">
    <source>
        <dbReference type="ARBA" id="ARBA00023239"/>
    </source>
</evidence>
<dbReference type="EC" id="4.2.1.59" evidence="8"/>
<dbReference type="InterPro" id="IPR010084">
    <property type="entry name" value="FabZ"/>
</dbReference>
<dbReference type="PANTHER" id="PTHR30272:SF1">
    <property type="entry name" value="3-HYDROXYACYL-[ACYL-CARRIER-PROTEIN] DEHYDRATASE"/>
    <property type="match status" value="1"/>
</dbReference>
<feature type="active site" evidence="8">
    <location>
        <position position="54"/>
    </location>
</feature>
<reference evidence="9" key="1">
    <citation type="submission" date="2017-02" db="EMBL/GenBank/DDBJ databases">
        <title>Delving into the versatile metabolic prowess of the omnipresent phylum Bacteroidetes.</title>
        <authorList>
            <person name="Nobu M.K."/>
            <person name="Mei R."/>
            <person name="Narihiro T."/>
            <person name="Kuroda K."/>
            <person name="Liu W.-T."/>
        </authorList>
    </citation>
    <scope>NUCLEOTIDE SEQUENCE</scope>
    <source>
        <strain evidence="9">ADurb.Bin417</strain>
    </source>
</reference>
<evidence type="ECO:0000256" key="5">
    <source>
        <dbReference type="ARBA" id="ARBA00023098"/>
    </source>
</evidence>
<dbReference type="FunFam" id="3.10.129.10:FF:000001">
    <property type="entry name" value="3-hydroxyacyl-[acyl-carrier-protein] dehydratase FabZ"/>
    <property type="match status" value="1"/>
</dbReference>
<dbReference type="InterPro" id="IPR013114">
    <property type="entry name" value="FabA_FabZ"/>
</dbReference>
<evidence type="ECO:0000256" key="8">
    <source>
        <dbReference type="HAMAP-Rule" id="MF_00406"/>
    </source>
</evidence>
<protein>
    <recommendedName>
        <fullName evidence="8">3-hydroxyacyl-[acyl-carrier-protein] dehydratase FabZ</fullName>
        <ecNumber evidence="8">4.2.1.59</ecNumber>
    </recommendedName>
    <alternativeName>
        <fullName evidence="8">(3R)-hydroxymyristoyl-[acyl-carrier-protein] dehydratase</fullName>
        <shortName evidence="8">(3R)-hydroxymyristoyl-ACP dehydrase</shortName>
    </alternativeName>
    <alternativeName>
        <fullName evidence="8">Beta-hydroxyacyl-ACP dehydratase</fullName>
    </alternativeName>
</protein>
<evidence type="ECO:0000256" key="2">
    <source>
        <dbReference type="ARBA" id="ARBA00022490"/>
    </source>
</evidence>
<name>A0A1V5ML55_UNCT6</name>
<comment type="caution">
    <text evidence="9">The sequence shown here is derived from an EMBL/GenBank/DDBJ whole genome shotgun (WGS) entry which is preliminary data.</text>
</comment>
<evidence type="ECO:0000256" key="7">
    <source>
        <dbReference type="ARBA" id="ARBA00025049"/>
    </source>
</evidence>
<dbReference type="SUPFAM" id="SSF54637">
    <property type="entry name" value="Thioesterase/thiol ester dehydrase-isomerase"/>
    <property type="match status" value="1"/>
</dbReference>
<dbReference type="CDD" id="cd01288">
    <property type="entry name" value="FabZ"/>
    <property type="match status" value="1"/>
</dbReference>
<comment type="subcellular location">
    <subcellularLocation>
        <location evidence="1 8">Cytoplasm</location>
    </subcellularLocation>
</comment>
<comment type="catalytic activity">
    <reaction evidence="8">
        <text>a (3R)-hydroxyacyl-[ACP] = a (2E)-enoyl-[ACP] + H2O</text>
        <dbReference type="Rhea" id="RHEA:13097"/>
        <dbReference type="Rhea" id="RHEA-COMP:9925"/>
        <dbReference type="Rhea" id="RHEA-COMP:9945"/>
        <dbReference type="ChEBI" id="CHEBI:15377"/>
        <dbReference type="ChEBI" id="CHEBI:78784"/>
        <dbReference type="ChEBI" id="CHEBI:78827"/>
        <dbReference type="EC" id="4.2.1.59"/>
    </reaction>
</comment>
<sequence>MDVHKQVLEAEDILKIIPHRPPFFFVDRILSIEEDRGIVGLKVVSINEPYFAGHFPGHPVMPGVILIETMAQVAGVLMLRKPENRHKVAYFAAIDNARFRQAVLPGDQLRLEIEVVKLRSKVGQVHARALVNNGKLAAEADLMFALVER</sequence>
<evidence type="ECO:0000256" key="3">
    <source>
        <dbReference type="ARBA" id="ARBA00022516"/>
    </source>
</evidence>
<comment type="similarity">
    <text evidence="8">Belongs to the thioester dehydratase family. FabZ subfamily.</text>
</comment>
<dbReference type="GO" id="GO:0016020">
    <property type="term" value="C:membrane"/>
    <property type="evidence" value="ECO:0007669"/>
    <property type="project" value="GOC"/>
</dbReference>
<dbReference type="GO" id="GO:0019171">
    <property type="term" value="F:(3R)-hydroxyacyl-[acyl-carrier-protein] dehydratase activity"/>
    <property type="evidence" value="ECO:0007669"/>
    <property type="project" value="UniProtKB-EC"/>
</dbReference>
<dbReference type="NCBIfam" id="TIGR01750">
    <property type="entry name" value="fabZ"/>
    <property type="match status" value="1"/>
</dbReference>
<dbReference type="Proteomes" id="UP000485484">
    <property type="component" value="Unassembled WGS sequence"/>
</dbReference>
<evidence type="ECO:0000313" key="9">
    <source>
        <dbReference type="EMBL" id="OPZ93949.1"/>
    </source>
</evidence>
<keyword evidence="6 8" id="KW-0456">Lyase</keyword>
<dbReference type="InterPro" id="IPR029069">
    <property type="entry name" value="HotDog_dom_sf"/>
</dbReference>
<organism evidence="9">
    <name type="scientific">candidate division TA06 bacterium ADurb.Bin417</name>
    <dbReference type="NCBI Taxonomy" id="1852828"/>
    <lineage>
        <taxon>Bacteria</taxon>
        <taxon>Bacteria division TA06</taxon>
    </lineage>
</organism>
<accession>A0A1V5ML55</accession>
<keyword evidence="4 8" id="KW-0441">Lipid A biosynthesis</keyword>
<dbReference type="PANTHER" id="PTHR30272">
    <property type="entry name" value="3-HYDROXYACYL-[ACYL-CARRIER-PROTEIN] DEHYDRATASE"/>
    <property type="match status" value="1"/>
</dbReference>